<evidence type="ECO:0000313" key="3">
    <source>
        <dbReference type="Proteomes" id="UP001146120"/>
    </source>
</evidence>
<comment type="caution">
    <text evidence="2">The sequence shown here is derived from an EMBL/GenBank/DDBJ whole genome shotgun (WGS) entry which is preliminary data.</text>
</comment>
<sequence>MRSIPSVGEFRSALTGDQGNISLSALPALHACSYDAYGGGGYARKRTFDRYENPTLGYAAVCSDEEPRDPCLSASSSDDSLKCVLPGLKRVRREPSSPTSVGDVSPSSVAPTTSTTSGTSVSGPKASSTSATTTGTASSGTAAPAKMQSVVRGLQHISNCPRGCKNPLCVSTHNFVSKVTTHLTNMATNPSHDAKKCGACQLWQGIVRLHSATCTTHACAVPQCNRPII</sequence>
<keyword evidence="3" id="KW-1185">Reference proteome</keyword>
<reference evidence="2" key="2">
    <citation type="journal article" date="2023" name="Microbiol Resour">
        <title>Decontamination and Annotation of the Draft Genome Sequence of the Oomycete Lagenidium giganteum ARSEF 373.</title>
        <authorList>
            <person name="Morgan W.R."/>
            <person name="Tartar A."/>
        </authorList>
    </citation>
    <scope>NUCLEOTIDE SEQUENCE</scope>
    <source>
        <strain evidence="2">ARSEF 373</strain>
    </source>
</reference>
<evidence type="ECO:0000256" key="1">
    <source>
        <dbReference type="SAM" id="MobiDB-lite"/>
    </source>
</evidence>
<organism evidence="2 3">
    <name type="scientific">Lagenidium giganteum</name>
    <dbReference type="NCBI Taxonomy" id="4803"/>
    <lineage>
        <taxon>Eukaryota</taxon>
        <taxon>Sar</taxon>
        <taxon>Stramenopiles</taxon>
        <taxon>Oomycota</taxon>
        <taxon>Peronosporomycetes</taxon>
        <taxon>Pythiales</taxon>
        <taxon>Pythiaceae</taxon>
    </lineage>
</organism>
<dbReference type="InterPro" id="IPR035898">
    <property type="entry name" value="TAZ_dom_sf"/>
</dbReference>
<dbReference type="Proteomes" id="UP001146120">
    <property type="component" value="Unassembled WGS sequence"/>
</dbReference>
<gene>
    <name evidence="2" type="ORF">N0F65_001921</name>
</gene>
<feature type="compositionally biased region" description="Low complexity" evidence="1">
    <location>
        <begin position="104"/>
        <end position="144"/>
    </location>
</feature>
<feature type="region of interest" description="Disordered" evidence="1">
    <location>
        <begin position="92"/>
        <end position="144"/>
    </location>
</feature>
<reference evidence="2" key="1">
    <citation type="submission" date="2022-11" db="EMBL/GenBank/DDBJ databases">
        <authorList>
            <person name="Morgan W.R."/>
            <person name="Tartar A."/>
        </authorList>
    </citation>
    <scope>NUCLEOTIDE SEQUENCE</scope>
    <source>
        <strain evidence="2">ARSEF 373</strain>
    </source>
</reference>
<dbReference type="EMBL" id="DAKRPA010000079">
    <property type="protein sequence ID" value="DAZ99684.1"/>
    <property type="molecule type" value="Genomic_DNA"/>
</dbReference>
<evidence type="ECO:0008006" key="4">
    <source>
        <dbReference type="Google" id="ProtNLM"/>
    </source>
</evidence>
<dbReference type="AlphaFoldDB" id="A0AAV2Z1T7"/>
<proteinExistence type="predicted"/>
<dbReference type="Gene3D" id="1.20.1020.10">
    <property type="entry name" value="TAZ domain"/>
    <property type="match status" value="1"/>
</dbReference>
<accession>A0AAV2Z1T7</accession>
<evidence type="ECO:0000313" key="2">
    <source>
        <dbReference type="EMBL" id="DAZ99684.1"/>
    </source>
</evidence>
<name>A0AAV2Z1T7_9STRA</name>
<protein>
    <recommendedName>
        <fullName evidence="4">TAZ-type domain-containing protein</fullName>
    </recommendedName>
</protein>